<gene>
    <name evidence="3" type="ORF">HLB29_04140</name>
</gene>
<evidence type="ECO:0000313" key="4">
    <source>
        <dbReference type="Proteomes" id="UP000713904"/>
    </source>
</evidence>
<sequence>MELVVLESAENIEFKEGIDLLDCRDIKPCTGCAACWVKTPGKCIIKDKAQFFSQKIKNYDTITIVSKLCFGSVSYPVKRVLDRCVGYLDTFMIKDEDDIRHGKRYNHTFHLNVVFYGNGTEQEKNEASQFVKAFCKNYFVNSYSIEFVSAFNTAFILLGGKKIDPNLEETRDILIPKIGEVEKPKNSIAIINASPRGKKSASEFYSNKLIEICNKLSNNEFKIDKYYWGTTRPINPDEIMKFTMYDSIIICFGIYVDGPPSHIIQNFQRIDAYLYQYMKNHTYGKLGSNIRDTKIYVLANNGLIHGNQNIHSINFIKNFANKNKFTWVQGIGIGGGPLYANPKKDIIGDKNAEGVYKKLEEFSINILNYSEKISYNDIYTDAHINLDDYLNIINNIWKFALDKNKINK</sequence>
<evidence type="ECO:0000256" key="1">
    <source>
        <dbReference type="ARBA" id="ARBA00022630"/>
    </source>
</evidence>
<comment type="caution">
    <text evidence="3">The sequence shown here is derived from an EMBL/GenBank/DDBJ whole genome shotgun (WGS) entry which is preliminary data.</text>
</comment>
<dbReference type="EMBL" id="JABGBW010000002">
    <property type="protein sequence ID" value="MBC2575870.1"/>
    <property type="molecule type" value="Genomic_DNA"/>
</dbReference>
<keyword evidence="1" id="KW-0285">Flavoprotein</keyword>
<keyword evidence="2" id="KW-0288">FMN</keyword>
<dbReference type="PANTHER" id="PTHR43278:SF2">
    <property type="entry name" value="IRON-SULFUR FLAVOPROTEIN"/>
    <property type="match status" value="1"/>
</dbReference>
<proteinExistence type="predicted"/>
<dbReference type="InterPro" id="IPR029039">
    <property type="entry name" value="Flavoprotein-like_sf"/>
</dbReference>
<dbReference type="SUPFAM" id="SSF52218">
    <property type="entry name" value="Flavoproteins"/>
    <property type="match status" value="2"/>
</dbReference>
<dbReference type="Proteomes" id="UP000713904">
    <property type="component" value="Unassembled WGS sequence"/>
</dbReference>
<organism evidence="3 4">
    <name type="scientific">Peptostreptococcus canis</name>
    <dbReference type="NCBI Taxonomy" id="1159213"/>
    <lineage>
        <taxon>Bacteria</taxon>
        <taxon>Bacillati</taxon>
        <taxon>Bacillota</taxon>
        <taxon>Clostridia</taxon>
        <taxon>Peptostreptococcales</taxon>
        <taxon>Peptostreptococcaceae</taxon>
        <taxon>Peptostreptococcus</taxon>
    </lineage>
</organism>
<dbReference type="RefSeq" id="WP_185623891.1">
    <property type="nucleotide sequence ID" value="NZ_JABGBW010000002.1"/>
</dbReference>
<protein>
    <submittedName>
        <fullName evidence="3">Flavodoxin family protein</fullName>
    </submittedName>
</protein>
<dbReference type="PANTHER" id="PTHR43278">
    <property type="entry name" value="NAD(P)H-DEPENDENT FMN-CONTAINING OXIDOREDUCTASE YWQN-RELATED"/>
    <property type="match status" value="1"/>
</dbReference>
<name>A0ABR6TKD8_9FIRM</name>
<dbReference type="InterPro" id="IPR051796">
    <property type="entry name" value="ISF_SsuE-like"/>
</dbReference>
<dbReference type="Gene3D" id="3.40.50.360">
    <property type="match status" value="2"/>
</dbReference>
<accession>A0ABR6TKD8</accession>
<evidence type="ECO:0000313" key="3">
    <source>
        <dbReference type="EMBL" id="MBC2575870.1"/>
    </source>
</evidence>
<evidence type="ECO:0000256" key="2">
    <source>
        <dbReference type="ARBA" id="ARBA00022643"/>
    </source>
</evidence>
<reference evidence="3 4" key="1">
    <citation type="submission" date="2020-05" db="EMBL/GenBank/DDBJ databases">
        <title>Draft genome of xy-202 and genomic insight in genome of the genus Peptostreptococcus.</title>
        <authorList>
            <person name="Zhang Z."/>
        </authorList>
    </citation>
    <scope>NUCLEOTIDE SEQUENCE [LARGE SCALE GENOMIC DNA]</scope>
    <source>
        <strain evidence="3 4">DSM 27025</strain>
    </source>
</reference>
<keyword evidence="4" id="KW-1185">Reference proteome</keyword>